<dbReference type="Proteomes" id="UP000297890">
    <property type="component" value="Unassembled WGS sequence"/>
</dbReference>
<gene>
    <name evidence="2" type="ORF">E4680_01805</name>
</gene>
<dbReference type="PANTHER" id="PTHR38690">
    <property type="entry name" value="PROTEASE-RELATED"/>
    <property type="match status" value="1"/>
</dbReference>
<dbReference type="PANTHER" id="PTHR38690:SF1">
    <property type="entry name" value="PROTEASE"/>
    <property type="match status" value="1"/>
</dbReference>
<dbReference type="InterPro" id="IPR011836">
    <property type="entry name" value="YhdP"/>
</dbReference>
<dbReference type="EMBL" id="SRIO01000002">
    <property type="protein sequence ID" value="TFZ83742.1"/>
    <property type="molecule type" value="Genomic_DNA"/>
</dbReference>
<dbReference type="Pfam" id="PF13116">
    <property type="entry name" value="YhdP"/>
    <property type="match status" value="1"/>
</dbReference>
<dbReference type="OrthoDB" id="9762238at2"/>
<feature type="domain" description="YhdP central" evidence="1">
    <location>
        <begin position="12"/>
        <end position="1285"/>
    </location>
</feature>
<proteinExistence type="predicted"/>
<accession>A0A4Z0FCH4</accession>
<evidence type="ECO:0000259" key="1">
    <source>
        <dbReference type="Pfam" id="PF13116"/>
    </source>
</evidence>
<comment type="caution">
    <text evidence="2">The sequence shown here is derived from an EMBL/GenBank/DDBJ whole genome shotgun (WGS) entry which is preliminary data.</text>
</comment>
<sequence length="1301" mass="144048">MRLAGRGLWRGGMALCGVLLLAVLALAAGALWLQREVPNHRPEVVEWLERSLGVVVALDTMTLHWTWHGPEVALSGVSVRAIDQQAPIALEEVRVGFSFLDLVSGRIQLPNRLEIRQADVRIERRENGQWLIQGIVLDREAGEAGPAWRAAIPVLERLGEITLRDSTIVFVMAGREEPIQRFSGVDLRLSSHEQVHRVSVSSHSAAMLGRDFSLVLDARGPLAEPQKWVIGIEAGLTEALPKDYLDPWLGRWLDLHRSRLSLDFTGHWDPAGESRFELLADVRDLILPETDHHDRSHLDRLAGRFTWRGTVQDWALNLVDVQVALDGRPWPAVQGTLVVQRPEAAGQMAVSGSLSTLRLQDAQRLWMALPLIWRQELSGEQLTAWSQNPVTGDLRDLAFAVQREADGTWNETHLAGRFENLGWSALGVIPGMSGLTGSLRADQDGGWLRVAGDAVGFQYPDLFTKTWPKGKLESELRWERDGRLWKLWSPEMRLEHPDLAAQGTLALAWRNGQRPAIDLQVDFQKGNAAALDRYLPRRFLPPATARWLRSAILDGHIRDGRLRLRGDLERFPFRDGGGIFEVKAHVEEGVVRFNPDWPAFEAVSADLGFTGSGFEVTVQSARSHGLTLTRSRLEMADYREPLLIANGEGVGDHQAALDYLSHAPPGRSVKVLLEGARGQGPVHLALSLRLPLRNIRETQVSGLVRWDGARLEKPEWRVGLSNIRGSLRFREDRLEATNIQALLDGEPVNLRVSALDERLSSSGFHATRIQLGGRLPASVLRRQLTVVDPRTIQGVTTFDARLDVRPGGRLQWSGRSSLDGMTLDWPPPLAKGSAMERALVVEGSGDGAQHLIQFDQAGGLLQGTLRLVKRDRGWEFDRGLIGLNQPVRRLPDRSGLWIRGKLDRVSFQDLAAWQSVWAPRKVTVKQSWALPAWLGGLDVAFGVAQWGALQQSDVRVALNRGDGQTPSLHVQSPALDGVFRPALGDNAVRVDLKWFDLDAFGGAGAASPQARAVPTRSTVDPRKLPAMEIRIARLRYHGSDLGRADMQLQPGPDGLTVPRWGLDGSAVRISGSGAWSQRASGVQSSLRFRVESADLPTLARRFGYPDAMEAQSARLDANLTWMGAPWEMSPTQALGDFQFEAKEGAIYFRETRPTTGILMSLTGLYDLPRRLTRDFSGVFRPSLPFDEIRGDLHLEKGVVETRRLELKGSAADVRMSGTSDLIRRRFDQEVVVVPSLSAGLALAATVAGGPVAGAVVFMGRELWRRPVSRLVQIRYRFEGDFDSATLEREQGPFNLPETGQP</sequence>
<name>A0A4Z0FCH4_9GAMM</name>
<reference evidence="2 3" key="1">
    <citation type="journal article" date="2019" name="ISME J.">
        <title>Candidatus Macondimonas diazotrophica, a novel gammaproteobacterial genus dominating crude-oil-contaminated coastal sediments.</title>
        <authorList>
            <person name="Karthikeyan S."/>
            <person name="Konstantinidis K."/>
        </authorList>
    </citation>
    <scope>NUCLEOTIDE SEQUENCE [LARGE SCALE GENOMIC DNA]</scope>
    <source>
        <strain evidence="2 3">KTK01</strain>
    </source>
</reference>
<evidence type="ECO:0000313" key="2">
    <source>
        <dbReference type="EMBL" id="TFZ83742.1"/>
    </source>
</evidence>
<keyword evidence="3" id="KW-1185">Reference proteome</keyword>
<protein>
    <submittedName>
        <fullName evidence="2">TIGR02099 family protein</fullName>
    </submittedName>
</protein>
<evidence type="ECO:0000313" key="3">
    <source>
        <dbReference type="Proteomes" id="UP000297890"/>
    </source>
</evidence>
<dbReference type="NCBIfam" id="TIGR02099">
    <property type="entry name" value="YhdP family protein"/>
    <property type="match status" value="1"/>
</dbReference>
<dbReference type="InterPro" id="IPR025263">
    <property type="entry name" value="YhdP_central"/>
</dbReference>
<organism evidence="2 3">
    <name type="scientific">Candidatus Macondimonas diazotrophica</name>
    <dbReference type="NCBI Taxonomy" id="2305248"/>
    <lineage>
        <taxon>Bacteria</taxon>
        <taxon>Pseudomonadati</taxon>
        <taxon>Pseudomonadota</taxon>
        <taxon>Gammaproteobacteria</taxon>
        <taxon>Chromatiales</taxon>
        <taxon>Ectothiorhodospiraceae</taxon>
        <taxon>Candidatus Macondimonas</taxon>
    </lineage>
</organism>